<dbReference type="InterPro" id="IPR011010">
    <property type="entry name" value="DNA_brk_join_enz"/>
</dbReference>
<evidence type="ECO:0000256" key="1">
    <source>
        <dbReference type="ARBA" id="ARBA00023172"/>
    </source>
</evidence>
<dbReference type="Gene3D" id="1.10.443.10">
    <property type="entry name" value="Intergrase catalytic core"/>
    <property type="match status" value="1"/>
</dbReference>
<name>K8WTI9_9GAMM</name>
<evidence type="ECO:0000313" key="3">
    <source>
        <dbReference type="EMBL" id="EKT63261.1"/>
    </source>
</evidence>
<reference evidence="3 4" key="1">
    <citation type="journal article" date="2012" name="BMC Genomics">
        <title>Comparative genomics of bacteria in the genus Providencia isolated from wild Drosophila melanogaster.</title>
        <authorList>
            <person name="Galac M.R."/>
            <person name="Lazzaro B.P."/>
        </authorList>
    </citation>
    <scope>NUCLEOTIDE SEQUENCE [LARGE SCALE GENOMIC DNA]</scope>
    <source>
        <strain evidence="3 4">DSM 19968</strain>
    </source>
</reference>
<dbReference type="Pfam" id="PF00589">
    <property type="entry name" value="Phage_integrase"/>
    <property type="match status" value="1"/>
</dbReference>
<protein>
    <submittedName>
        <fullName evidence="3">Phage integrase</fullName>
    </submittedName>
</protein>
<dbReference type="Proteomes" id="UP000009336">
    <property type="component" value="Unassembled WGS sequence"/>
</dbReference>
<dbReference type="GO" id="GO:0015074">
    <property type="term" value="P:DNA integration"/>
    <property type="evidence" value="ECO:0007669"/>
    <property type="project" value="InterPro"/>
</dbReference>
<sequence>MNSPKEKKELLTKIKELQVESQLLDCIILGLCFITGARPVQLSKIAVQDICIDAQSNLTTRFSVMIPYAKKTKVNIERIAVALPDELGKLICLYISLTQLTSSDPLLPQKVSSITMVNDAINRQLIRFSSLDFQDAVKNNATIVPRYTSSLFRHNVGHSMALNGSSAEEIAYILGHSSTVAAGYYISSTRSLAEIRENALGSNPVFQNMIALMMTGSLVQRNDWIGRKVAGNINNQFHFNIGGCTYDNALCPFSQVRACYGCLYFKPFIDGEHQKVFDSINEELIQLIKQADSSHIESHPLIAEITRRKQYVMMVMTRIQLYSSRNDF</sequence>
<dbReference type="CDD" id="cd00397">
    <property type="entry name" value="DNA_BRE_C"/>
    <property type="match status" value="1"/>
</dbReference>
<comment type="caution">
    <text evidence="3">The sequence shown here is derived from an EMBL/GenBank/DDBJ whole genome shotgun (WGS) entry which is preliminary data.</text>
</comment>
<dbReference type="STRING" id="1141662.OOA_05356"/>
<dbReference type="eggNOG" id="COG0582">
    <property type="taxonomic scope" value="Bacteria"/>
</dbReference>
<keyword evidence="4" id="KW-1185">Reference proteome</keyword>
<proteinExistence type="predicted"/>
<dbReference type="PATRIC" id="fig|1141662.3.peg.1087"/>
<dbReference type="EMBL" id="AKKL01000015">
    <property type="protein sequence ID" value="EKT63261.1"/>
    <property type="molecule type" value="Genomic_DNA"/>
</dbReference>
<organism evidence="3 4">
    <name type="scientific">Providencia burhodogranariea DSM 19968</name>
    <dbReference type="NCBI Taxonomy" id="1141662"/>
    <lineage>
        <taxon>Bacteria</taxon>
        <taxon>Pseudomonadati</taxon>
        <taxon>Pseudomonadota</taxon>
        <taxon>Gammaproteobacteria</taxon>
        <taxon>Enterobacterales</taxon>
        <taxon>Morganellaceae</taxon>
        <taxon>Providencia</taxon>
    </lineage>
</organism>
<dbReference type="SUPFAM" id="SSF56349">
    <property type="entry name" value="DNA breaking-rejoining enzymes"/>
    <property type="match status" value="1"/>
</dbReference>
<gene>
    <name evidence="3" type="ORF">OOA_05356</name>
</gene>
<dbReference type="InterPro" id="IPR002104">
    <property type="entry name" value="Integrase_catalytic"/>
</dbReference>
<keyword evidence="1" id="KW-0233">DNA recombination</keyword>
<feature type="domain" description="Tyr recombinase" evidence="2">
    <location>
        <begin position="5"/>
        <end position="189"/>
    </location>
</feature>
<dbReference type="AlphaFoldDB" id="K8WTI9"/>
<evidence type="ECO:0000313" key="4">
    <source>
        <dbReference type="Proteomes" id="UP000009336"/>
    </source>
</evidence>
<accession>K8WTI9</accession>
<evidence type="ECO:0000259" key="2">
    <source>
        <dbReference type="Pfam" id="PF00589"/>
    </source>
</evidence>
<dbReference type="InterPro" id="IPR013762">
    <property type="entry name" value="Integrase-like_cat_sf"/>
</dbReference>
<dbReference type="GO" id="GO:0006310">
    <property type="term" value="P:DNA recombination"/>
    <property type="evidence" value="ECO:0007669"/>
    <property type="project" value="UniProtKB-KW"/>
</dbReference>
<dbReference type="GO" id="GO:0003677">
    <property type="term" value="F:DNA binding"/>
    <property type="evidence" value="ECO:0007669"/>
    <property type="project" value="InterPro"/>
</dbReference>
<dbReference type="HOGENOM" id="CLU_805947_0_0_6"/>